<comment type="similarity">
    <text evidence="1">Belongs to the UPF0213 family.</text>
</comment>
<dbReference type="PANTHER" id="PTHR34477:SF5">
    <property type="entry name" value="BSL5627 PROTEIN"/>
    <property type="match status" value="1"/>
</dbReference>
<keyword evidence="4" id="KW-1185">Reference proteome</keyword>
<proteinExistence type="inferred from homology"/>
<dbReference type="InterPro" id="IPR000305">
    <property type="entry name" value="GIY-YIG_endonuc"/>
</dbReference>
<reference evidence="3 4" key="1">
    <citation type="journal article" date="2009" name="Stand. Genomic Sci.">
        <title>Complete genome sequence of Kangiella koreensis type strain (SW-125).</title>
        <authorList>
            <person name="Han C."/>
            <person name="Sikorski J."/>
            <person name="Lapidus A."/>
            <person name="Nolan M."/>
            <person name="Glavina Del Rio T."/>
            <person name="Tice H."/>
            <person name="Cheng J.F."/>
            <person name="Lucas S."/>
            <person name="Chen F."/>
            <person name="Copeland A."/>
            <person name="Ivanova N."/>
            <person name="Mavromatis K."/>
            <person name="Ovchinnikova G."/>
            <person name="Pati A."/>
            <person name="Bruce D."/>
            <person name="Goodwin L."/>
            <person name="Pitluck S."/>
            <person name="Chen A."/>
            <person name="Palaniappan K."/>
            <person name="Land M."/>
            <person name="Hauser L."/>
            <person name="Chang Y.J."/>
            <person name="Jeffries C.D."/>
            <person name="Chain P."/>
            <person name="Saunders E."/>
            <person name="Brettin T."/>
            <person name="Goker M."/>
            <person name="Tindall B.J."/>
            <person name="Bristow J."/>
            <person name="Eisen J.A."/>
            <person name="Markowitz V."/>
            <person name="Hugenholtz P."/>
            <person name="Kyrpides N.C."/>
            <person name="Klenk H.P."/>
            <person name="Detter J.C."/>
        </authorList>
    </citation>
    <scope>NUCLEOTIDE SEQUENCE [LARGE SCALE GENOMIC DNA]</scope>
    <source>
        <strain evidence="4">DSM 16069 / KCTC 12182 / SW-125</strain>
    </source>
</reference>
<evidence type="ECO:0000313" key="3">
    <source>
        <dbReference type="EMBL" id="ACV26123.1"/>
    </source>
</evidence>
<dbReference type="OrthoDB" id="9807770at2"/>
<evidence type="ECO:0000256" key="1">
    <source>
        <dbReference type="ARBA" id="ARBA00007435"/>
    </source>
</evidence>
<evidence type="ECO:0000259" key="2">
    <source>
        <dbReference type="PROSITE" id="PS50164"/>
    </source>
</evidence>
<gene>
    <name evidence="3" type="ordered locus">Kkor_0703</name>
</gene>
<dbReference type="PROSITE" id="PS50164">
    <property type="entry name" value="GIY_YIG"/>
    <property type="match status" value="1"/>
</dbReference>
<dbReference type="InParanoid" id="C7R9N2"/>
<dbReference type="PANTHER" id="PTHR34477">
    <property type="entry name" value="UPF0213 PROTEIN YHBQ"/>
    <property type="match status" value="1"/>
</dbReference>
<dbReference type="EMBL" id="CP001707">
    <property type="protein sequence ID" value="ACV26123.1"/>
    <property type="molecule type" value="Genomic_DNA"/>
</dbReference>
<sequence>MTKKGYVYILSNPRKTVLYTGVTGNLGKQVFAHKNKIAEGFTRSYDCNDLVYYEIKDSLEKAQVREKEIQSECRLGKEALIKRFNPEWKDLSDELLAIKKR</sequence>
<dbReference type="InterPro" id="IPR050190">
    <property type="entry name" value="UPF0213_domain"/>
</dbReference>
<accession>C7R9N2</accession>
<feature type="domain" description="GIY-YIG" evidence="2">
    <location>
        <begin position="3"/>
        <end position="79"/>
    </location>
</feature>
<dbReference type="Proteomes" id="UP000001231">
    <property type="component" value="Chromosome"/>
</dbReference>
<dbReference type="KEGG" id="kko:Kkor_0703"/>
<organism evidence="3 4">
    <name type="scientific">Kangiella koreensis (strain DSM 16069 / JCM 12317 / KCTC 12182 / SW-125)</name>
    <dbReference type="NCBI Taxonomy" id="523791"/>
    <lineage>
        <taxon>Bacteria</taxon>
        <taxon>Pseudomonadati</taxon>
        <taxon>Pseudomonadota</taxon>
        <taxon>Gammaproteobacteria</taxon>
        <taxon>Kangiellales</taxon>
        <taxon>Kangiellaceae</taxon>
        <taxon>Kangiella</taxon>
    </lineage>
</organism>
<dbReference type="eggNOG" id="COG2827">
    <property type="taxonomic scope" value="Bacteria"/>
</dbReference>
<dbReference type="RefSeq" id="WP_012800637.1">
    <property type="nucleotide sequence ID" value="NC_013166.1"/>
</dbReference>
<dbReference type="Gene3D" id="3.40.1440.10">
    <property type="entry name" value="GIY-YIG endonuclease"/>
    <property type="match status" value="1"/>
</dbReference>
<dbReference type="HOGENOM" id="CLU_135650_3_1_6"/>
<evidence type="ECO:0000313" key="4">
    <source>
        <dbReference type="Proteomes" id="UP000001231"/>
    </source>
</evidence>
<dbReference type="SUPFAM" id="SSF82771">
    <property type="entry name" value="GIY-YIG endonuclease"/>
    <property type="match status" value="1"/>
</dbReference>
<dbReference type="CDD" id="cd10448">
    <property type="entry name" value="GIY-YIG_unchar_3"/>
    <property type="match status" value="1"/>
</dbReference>
<dbReference type="InterPro" id="IPR035901">
    <property type="entry name" value="GIY-YIG_endonuc_sf"/>
</dbReference>
<name>C7R9N2_KANKD</name>
<protein>
    <submittedName>
        <fullName evidence="3">Excinuclease ABC C subunit domain protein</fullName>
    </submittedName>
</protein>
<dbReference type="Pfam" id="PF01541">
    <property type="entry name" value="GIY-YIG"/>
    <property type="match status" value="1"/>
</dbReference>
<dbReference type="AlphaFoldDB" id="C7R9N2"/>